<organism evidence="3 4">
    <name type="scientific">Astyanax mexicanus</name>
    <name type="common">Blind cave fish</name>
    <name type="synonym">Astyanax fasciatus mexicanus</name>
    <dbReference type="NCBI Taxonomy" id="7994"/>
    <lineage>
        <taxon>Eukaryota</taxon>
        <taxon>Metazoa</taxon>
        <taxon>Chordata</taxon>
        <taxon>Craniata</taxon>
        <taxon>Vertebrata</taxon>
        <taxon>Euteleostomi</taxon>
        <taxon>Actinopterygii</taxon>
        <taxon>Neopterygii</taxon>
        <taxon>Teleostei</taxon>
        <taxon>Ostariophysi</taxon>
        <taxon>Characiformes</taxon>
        <taxon>Characoidei</taxon>
        <taxon>Acestrorhamphidae</taxon>
        <taxon>Acestrorhamphinae</taxon>
        <taxon>Astyanax</taxon>
    </lineage>
</organism>
<reference evidence="3 4" key="1">
    <citation type="submission" date="2021-07" db="EMBL/GenBank/DDBJ databases">
        <authorList>
            <person name="Imarazene B."/>
            <person name="Zahm M."/>
            <person name="Klopp C."/>
            <person name="Cabau C."/>
            <person name="Beille S."/>
            <person name="Jouanno E."/>
            <person name="Castinel A."/>
            <person name="Lluch J."/>
            <person name="Gil L."/>
            <person name="Kuchtly C."/>
            <person name="Lopez Roques C."/>
            <person name="Donnadieu C."/>
            <person name="Parrinello H."/>
            <person name="Journot L."/>
            <person name="Du K."/>
            <person name="Schartl M."/>
            <person name="Retaux S."/>
            <person name="Guiguen Y."/>
        </authorList>
    </citation>
    <scope>NUCLEOTIDE SEQUENCE [LARGE SCALE GENOMIC DNA]</scope>
    <source>
        <strain evidence="3">Pach_M1</strain>
        <tissue evidence="3">Testis</tissue>
    </source>
</reference>
<feature type="transmembrane region" description="Helical" evidence="1">
    <location>
        <begin position="136"/>
        <end position="164"/>
    </location>
</feature>
<name>A0A8T2L243_ASTMX</name>
<evidence type="ECO:0000259" key="2">
    <source>
        <dbReference type="PROSITE" id="PS50835"/>
    </source>
</evidence>
<gene>
    <name evidence="3" type="ORF">AMEX_G20284</name>
</gene>
<evidence type="ECO:0000313" key="4">
    <source>
        <dbReference type="Proteomes" id="UP000752171"/>
    </source>
</evidence>
<dbReference type="PROSITE" id="PS50835">
    <property type="entry name" value="IG_LIKE"/>
    <property type="match status" value="1"/>
</dbReference>
<dbReference type="Pfam" id="PF07686">
    <property type="entry name" value="V-set"/>
    <property type="match status" value="1"/>
</dbReference>
<dbReference type="InterPro" id="IPR013106">
    <property type="entry name" value="Ig_V-set"/>
</dbReference>
<feature type="domain" description="Ig-like" evidence="2">
    <location>
        <begin position="1"/>
        <end position="102"/>
    </location>
</feature>
<comment type="caution">
    <text evidence="3">The sequence shown here is derived from an EMBL/GenBank/DDBJ whole genome shotgun (WGS) entry which is preliminary data.</text>
</comment>
<evidence type="ECO:0000313" key="3">
    <source>
        <dbReference type="EMBL" id="KAG9265810.1"/>
    </source>
</evidence>
<dbReference type="Proteomes" id="UP000752171">
    <property type="component" value="Unassembled WGS sequence"/>
</dbReference>
<proteinExistence type="predicted"/>
<dbReference type="SUPFAM" id="SSF48726">
    <property type="entry name" value="Immunoglobulin"/>
    <property type="match status" value="1"/>
</dbReference>
<accession>A0A8T2L243</accession>
<dbReference type="InterPro" id="IPR003599">
    <property type="entry name" value="Ig_sub"/>
</dbReference>
<dbReference type="InterPro" id="IPR036179">
    <property type="entry name" value="Ig-like_dom_sf"/>
</dbReference>
<dbReference type="InterPro" id="IPR013783">
    <property type="entry name" value="Ig-like_fold"/>
</dbReference>
<dbReference type="EMBL" id="JAICCE010000017">
    <property type="protein sequence ID" value="KAG9265810.1"/>
    <property type="molecule type" value="Genomic_DNA"/>
</dbReference>
<dbReference type="SMART" id="SM00409">
    <property type="entry name" value="IG"/>
    <property type="match status" value="1"/>
</dbReference>
<dbReference type="AlphaFoldDB" id="A0A8T2L243"/>
<evidence type="ECO:0000256" key="1">
    <source>
        <dbReference type="SAM" id="Phobius"/>
    </source>
</evidence>
<keyword evidence="1" id="KW-0812">Transmembrane</keyword>
<keyword evidence="1" id="KW-1133">Transmembrane helix</keyword>
<keyword evidence="1" id="KW-0472">Membrane</keyword>
<sequence>MILNISAAVGETAELVCNEEPAHSEELTLTVSWYRCRNAHACEHLLGSVTPDFKCLSSNLKRFSFSTRTSAYSSDALVISDLHEDDAGFFKCDVEKDKQILSTQRVHLHVKQRPPKLQLTTTTMENSSASSAKLNIPVAVVLISIAVAVWLGVITVMLFLCLYIRHFCLKTR</sequence>
<dbReference type="Gene3D" id="2.60.40.10">
    <property type="entry name" value="Immunoglobulins"/>
    <property type="match status" value="1"/>
</dbReference>
<protein>
    <recommendedName>
        <fullName evidence="2">Ig-like domain-containing protein</fullName>
    </recommendedName>
</protein>
<dbReference type="InterPro" id="IPR007110">
    <property type="entry name" value="Ig-like_dom"/>
</dbReference>